<keyword evidence="4" id="KW-0597">Phosphoprotein</keyword>
<dbReference type="Gene3D" id="1.10.1200.10">
    <property type="entry name" value="ACP-like"/>
    <property type="match status" value="1"/>
</dbReference>
<dbReference type="EMBL" id="JACHCF010000030">
    <property type="protein sequence ID" value="MBB5624286.1"/>
    <property type="molecule type" value="Genomic_DNA"/>
</dbReference>
<feature type="non-terminal residue" evidence="6">
    <location>
        <position position="1"/>
    </location>
</feature>
<proteinExistence type="inferred from homology"/>
<dbReference type="GO" id="GO:0043041">
    <property type="term" value="P:amino acid activation for nonribosomal peptide biosynthetic process"/>
    <property type="evidence" value="ECO:0007669"/>
    <property type="project" value="TreeGrafter"/>
</dbReference>
<dbReference type="InterPro" id="IPR025110">
    <property type="entry name" value="AMP-bd_C"/>
</dbReference>
<dbReference type="Gene3D" id="3.30.559.30">
    <property type="entry name" value="Nonribosomal peptide synthetase, condensation domain"/>
    <property type="match status" value="1"/>
</dbReference>
<name>A0A7W8YYS3_9SPHI</name>
<comment type="cofactor">
    <cofactor evidence="1">
        <name>pantetheine 4'-phosphate</name>
        <dbReference type="ChEBI" id="CHEBI:47942"/>
    </cofactor>
</comment>
<evidence type="ECO:0000256" key="4">
    <source>
        <dbReference type="ARBA" id="ARBA00022553"/>
    </source>
</evidence>
<dbReference type="Gene3D" id="3.30.300.30">
    <property type="match status" value="1"/>
</dbReference>
<keyword evidence="3" id="KW-0596">Phosphopantetheine</keyword>
<comment type="similarity">
    <text evidence="2">Belongs to the ATP-dependent AMP-binding enzyme family.</text>
</comment>
<dbReference type="InterPro" id="IPR042099">
    <property type="entry name" value="ANL_N_sf"/>
</dbReference>
<dbReference type="PANTHER" id="PTHR45527">
    <property type="entry name" value="NONRIBOSOMAL PEPTIDE SYNTHETASE"/>
    <property type="match status" value="1"/>
</dbReference>
<dbReference type="InterPro" id="IPR045851">
    <property type="entry name" value="AMP-bd_C_sf"/>
</dbReference>
<dbReference type="PANTHER" id="PTHR45527:SF1">
    <property type="entry name" value="FATTY ACID SYNTHASE"/>
    <property type="match status" value="1"/>
</dbReference>
<dbReference type="Pfam" id="PF00668">
    <property type="entry name" value="Condensation"/>
    <property type="match status" value="1"/>
</dbReference>
<dbReference type="CDD" id="cd19531">
    <property type="entry name" value="LCL_NRPS-like"/>
    <property type="match status" value="1"/>
</dbReference>
<gene>
    <name evidence="6" type="ORF">HDE69_005387</name>
</gene>
<dbReference type="GO" id="GO:0003824">
    <property type="term" value="F:catalytic activity"/>
    <property type="evidence" value="ECO:0007669"/>
    <property type="project" value="InterPro"/>
</dbReference>
<dbReference type="Pfam" id="PF00550">
    <property type="entry name" value="PP-binding"/>
    <property type="match status" value="1"/>
</dbReference>
<dbReference type="AlphaFoldDB" id="A0A7W8YYS3"/>
<accession>A0A7W8YYS3</accession>
<dbReference type="GO" id="GO:0044550">
    <property type="term" value="P:secondary metabolite biosynthetic process"/>
    <property type="evidence" value="ECO:0007669"/>
    <property type="project" value="TreeGrafter"/>
</dbReference>
<dbReference type="GO" id="GO:0031177">
    <property type="term" value="F:phosphopantetheine binding"/>
    <property type="evidence" value="ECO:0007669"/>
    <property type="project" value="TreeGrafter"/>
</dbReference>
<dbReference type="SUPFAM" id="SSF56801">
    <property type="entry name" value="Acetyl-CoA synthetase-like"/>
    <property type="match status" value="1"/>
</dbReference>
<dbReference type="GO" id="GO:0005829">
    <property type="term" value="C:cytosol"/>
    <property type="evidence" value="ECO:0007669"/>
    <property type="project" value="TreeGrafter"/>
</dbReference>
<evidence type="ECO:0000256" key="1">
    <source>
        <dbReference type="ARBA" id="ARBA00001957"/>
    </source>
</evidence>
<dbReference type="InterPro" id="IPR009081">
    <property type="entry name" value="PP-bd_ACP"/>
</dbReference>
<dbReference type="InterPro" id="IPR023213">
    <property type="entry name" value="CAT-like_dom_sf"/>
</dbReference>
<evidence type="ECO:0000256" key="2">
    <source>
        <dbReference type="ARBA" id="ARBA00006432"/>
    </source>
</evidence>
<dbReference type="Gene3D" id="3.30.559.10">
    <property type="entry name" value="Chloramphenicol acetyltransferase-like domain"/>
    <property type="match status" value="1"/>
</dbReference>
<dbReference type="PROSITE" id="PS00012">
    <property type="entry name" value="PHOSPHOPANTETHEINE"/>
    <property type="match status" value="1"/>
</dbReference>
<evidence type="ECO:0000259" key="5">
    <source>
        <dbReference type="PROSITE" id="PS50075"/>
    </source>
</evidence>
<dbReference type="InterPro" id="IPR036736">
    <property type="entry name" value="ACP-like_sf"/>
</dbReference>
<dbReference type="Gene3D" id="3.40.50.12780">
    <property type="entry name" value="N-terminal domain of ligase-like"/>
    <property type="match status" value="1"/>
</dbReference>
<sequence>TGDLGRWLPDGNIEFTGRKDDQVKIRGYRIELGEIENALLQHPLVKEAVVIAREEGNEGKSLFAYLVSADKLNSDGLRSHLSSILPKYMLPSYFIELDKLPLTPNGKTDKKALPDPEGSGMTSGVAYVAPGNEVESRLVQIWAMILGSPPEKISVKDNFFDIGGHSLKATRLVSQLHKEFDIKVSLKELFAAQLLEEQAHLIQQAAKTSFISIPSIPLQIDYSLSSSQRRLWLMSQFDEGSVAYHMPAVYIFEGELNKAALELSFISLLKRHEILRTAFRENEQGEIRQVILEEPVFNINYLDLRDFSDQHDKLKDLVKQDLISPFDLKLCPLLRAGLYQVGQNRWVFTYTMHHIISDGWSMNILIRELLLFYTAYTNHKKELSTAIVSPLRIQYKDYATWQQQQLNDNVLALHRNYWLEQFAGELPVLNLQGDLNRPLVKTYNGALIHSTVDKELARGLKILLQEQGVTLFMGLLAVVNTLLYRYSGQDDLIIGSPIAGREHADLEEQIGFYVNTLALRSRFKGTDSFKNLLEHVKQITMDAYEHQMYPFDELVDALQLQRDRSRSPLFDVMVILQNNETKDIAEQRMGDLTILNYAGEENLTSKFELTFSFAETWEGLGFSLSYNSDIFTAATAARFSAHLEQIIYAVVHFPDQPLNQLDYLLPEEKSQLLEDFNATFKAYP</sequence>
<evidence type="ECO:0000313" key="6">
    <source>
        <dbReference type="EMBL" id="MBB5624286.1"/>
    </source>
</evidence>
<feature type="non-terminal residue" evidence="6">
    <location>
        <position position="684"/>
    </location>
</feature>
<dbReference type="FunFam" id="1.10.1200.10:FF:000005">
    <property type="entry name" value="Nonribosomal peptide synthetase 1"/>
    <property type="match status" value="1"/>
</dbReference>
<reference evidence="6 7" key="1">
    <citation type="submission" date="2020-08" db="EMBL/GenBank/DDBJ databases">
        <title>Genomic Encyclopedia of Type Strains, Phase IV (KMG-V): Genome sequencing to study the core and pangenomes of soil and plant-associated prokaryotes.</title>
        <authorList>
            <person name="Whitman W."/>
        </authorList>
    </citation>
    <scope>NUCLEOTIDE SEQUENCE [LARGE SCALE GENOMIC DNA]</scope>
    <source>
        <strain evidence="6 7">MP7CTX6</strain>
    </source>
</reference>
<feature type="domain" description="Carrier" evidence="5">
    <location>
        <begin position="129"/>
        <end position="206"/>
    </location>
</feature>
<dbReference type="InterPro" id="IPR001242">
    <property type="entry name" value="Condensation_dom"/>
</dbReference>
<dbReference type="SUPFAM" id="SSF52777">
    <property type="entry name" value="CoA-dependent acyltransferases"/>
    <property type="match status" value="2"/>
</dbReference>
<dbReference type="RefSeq" id="WP_260319848.1">
    <property type="nucleotide sequence ID" value="NZ_JACHCF010000030.1"/>
</dbReference>
<protein>
    <submittedName>
        <fullName evidence="6">Acyl carrier protein/NRPS condensation-like uncharacterized protein</fullName>
    </submittedName>
</protein>
<dbReference type="Proteomes" id="UP000537718">
    <property type="component" value="Unassembled WGS sequence"/>
</dbReference>
<dbReference type="PROSITE" id="PS50075">
    <property type="entry name" value="CARRIER"/>
    <property type="match status" value="1"/>
</dbReference>
<comment type="caution">
    <text evidence="6">The sequence shown here is derived from an EMBL/GenBank/DDBJ whole genome shotgun (WGS) entry which is preliminary data.</text>
</comment>
<evidence type="ECO:0000256" key="3">
    <source>
        <dbReference type="ARBA" id="ARBA00022450"/>
    </source>
</evidence>
<evidence type="ECO:0000313" key="7">
    <source>
        <dbReference type="Proteomes" id="UP000537718"/>
    </source>
</evidence>
<dbReference type="FunFam" id="3.30.300.30:FF:000010">
    <property type="entry name" value="Enterobactin synthetase component F"/>
    <property type="match status" value="1"/>
</dbReference>
<organism evidence="6 7">
    <name type="scientific">Pedobacter cryoconitis</name>
    <dbReference type="NCBI Taxonomy" id="188932"/>
    <lineage>
        <taxon>Bacteria</taxon>
        <taxon>Pseudomonadati</taxon>
        <taxon>Bacteroidota</taxon>
        <taxon>Sphingobacteriia</taxon>
        <taxon>Sphingobacteriales</taxon>
        <taxon>Sphingobacteriaceae</taxon>
        <taxon>Pedobacter</taxon>
    </lineage>
</organism>
<dbReference type="Pfam" id="PF13193">
    <property type="entry name" value="AMP-binding_C"/>
    <property type="match status" value="1"/>
</dbReference>
<dbReference type="InterPro" id="IPR006162">
    <property type="entry name" value="Ppantetheine_attach_site"/>
</dbReference>
<dbReference type="SUPFAM" id="SSF47336">
    <property type="entry name" value="ACP-like"/>
    <property type="match status" value="1"/>
</dbReference>